<sequence length="236" mass="26160">MYQELKQRVLTANLALPEYGLVTFTWGNVSEIDRELGVIAIKPSGVEYKAMTVDDIVVLDLEGNILEGHLNPSSDTATHLELYKAFQDIGGVVHTHSRNATIWAQAGHDIPALGTTHADYFYGDVPCTRQLSDEEIRQDYEKNTGLVIIETFEKRHLDPASMPGAIIAGHAPFVWGKNAKEAVHNAVVMEEIAAMATATRVLNPGVKINTELLNKHYLRKHGKDAYYGQKGNQDEH</sequence>
<keyword evidence="8" id="KW-0119">Carbohydrate metabolism</keyword>
<dbReference type="InterPro" id="IPR036409">
    <property type="entry name" value="Aldolase_II/adducin_N_sf"/>
</dbReference>
<accession>A0AB39HFN4</accession>
<dbReference type="GO" id="GO:0005829">
    <property type="term" value="C:cytosol"/>
    <property type="evidence" value="ECO:0007669"/>
    <property type="project" value="TreeGrafter"/>
</dbReference>
<organism evidence="10">
    <name type="scientific">Vibrio sp. HB236076</name>
    <dbReference type="NCBI Taxonomy" id="3232307"/>
    <lineage>
        <taxon>Bacteria</taxon>
        <taxon>Pseudomonadati</taxon>
        <taxon>Pseudomonadota</taxon>
        <taxon>Gammaproteobacteria</taxon>
        <taxon>Vibrionales</taxon>
        <taxon>Vibrionaceae</taxon>
        <taxon>Vibrio</taxon>
    </lineage>
</organism>
<dbReference type="AlphaFoldDB" id="A0AB39HFN4"/>
<protein>
    <recommendedName>
        <fullName evidence="4">L-ribulose-5-phosphate 4-epimerase</fullName>
        <ecNumber evidence="4">5.1.3.4</ecNumber>
    </recommendedName>
</protein>
<evidence type="ECO:0000256" key="1">
    <source>
        <dbReference type="ARBA" id="ARBA00001726"/>
    </source>
</evidence>
<dbReference type="RefSeq" id="WP_306102031.1">
    <property type="nucleotide sequence ID" value="NZ_CP162601.1"/>
</dbReference>
<dbReference type="Pfam" id="PF00596">
    <property type="entry name" value="Aldolase_II"/>
    <property type="match status" value="1"/>
</dbReference>
<keyword evidence="7 10" id="KW-0413">Isomerase</keyword>
<dbReference type="InterPro" id="IPR050197">
    <property type="entry name" value="Aldolase_class_II_sugar_metab"/>
</dbReference>
<dbReference type="CDD" id="cd00398">
    <property type="entry name" value="Aldolase_II"/>
    <property type="match status" value="1"/>
</dbReference>
<keyword evidence="6" id="KW-0862">Zinc</keyword>
<dbReference type="FunFam" id="3.40.225.10:FF:000001">
    <property type="entry name" value="L-ribulose-5-phosphate 4-epimerase UlaF"/>
    <property type="match status" value="1"/>
</dbReference>
<gene>
    <name evidence="10" type="ORF">AB0763_12130</name>
</gene>
<comment type="catalytic activity">
    <reaction evidence="1">
        <text>L-ribulose 5-phosphate = D-xylulose 5-phosphate</text>
        <dbReference type="Rhea" id="RHEA:22368"/>
        <dbReference type="ChEBI" id="CHEBI:57737"/>
        <dbReference type="ChEBI" id="CHEBI:58226"/>
        <dbReference type="EC" id="5.1.3.4"/>
    </reaction>
</comment>
<comment type="similarity">
    <text evidence="3">Belongs to the aldolase class II family. AraD/FucA subfamily.</text>
</comment>
<evidence type="ECO:0000256" key="7">
    <source>
        <dbReference type="ARBA" id="ARBA00023235"/>
    </source>
</evidence>
<dbReference type="KEGG" id="vih:AB0763_12130"/>
<evidence type="ECO:0000256" key="3">
    <source>
        <dbReference type="ARBA" id="ARBA00010037"/>
    </source>
</evidence>
<dbReference type="InterPro" id="IPR001303">
    <property type="entry name" value="Aldolase_II/adducin_N"/>
</dbReference>
<dbReference type="Gene3D" id="3.40.225.10">
    <property type="entry name" value="Class II aldolase/adducin N-terminal domain"/>
    <property type="match status" value="1"/>
</dbReference>
<comment type="cofactor">
    <cofactor evidence="2">
        <name>Zn(2+)</name>
        <dbReference type="ChEBI" id="CHEBI:29105"/>
    </cofactor>
</comment>
<dbReference type="PANTHER" id="PTHR22789:SF8">
    <property type="entry name" value="L-RIBULOSE-5-PHOSPHATE 4-EPIMERASE SGBE"/>
    <property type="match status" value="1"/>
</dbReference>
<evidence type="ECO:0000256" key="6">
    <source>
        <dbReference type="ARBA" id="ARBA00022833"/>
    </source>
</evidence>
<evidence type="ECO:0000256" key="4">
    <source>
        <dbReference type="ARBA" id="ARBA00013186"/>
    </source>
</evidence>
<evidence type="ECO:0000313" key="10">
    <source>
        <dbReference type="EMBL" id="XDK24900.1"/>
    </source>
</evidence>
<evidence type="ECO:0000256" key="8">
    <source>
        <dbReference type="ARBA" id="ARBA00023277"/>
    </source>
</evidence>
<dbReference type="PANTHER" id="PTHR22789">
    <property type="entry name" value="FUCULOSE PHOSPHATE ALDOLASE"/>
    <property type="match status" value="1"/>
</dbReference>
<dbReference type="GO" id="GO:0008742">
    <property type="term" value="F:L-ribulose-phosphate 4-epimerase activity"/>
    <property type="evidence" value="ECO:0007669"/>
    <property type="project" value="UniProtKB-EC"/>
</dbReference>
<dbReference type="EMBL" id="CP162601">
    <property type="protein sequence ID" value="XDK24900.1"/>
    <property type="molecule type" value="Genomic_DNA"/>
</dbReference>
<dbReference type="GO" id="GO:0046872">
    <property type="term" value="F:metal ion binding"/>
    <property type="evidence" value="ECO:0007669"/>
    <property type="project" value="UniProtKB-KW"/>
</dbReference>
<dbReference type="SUPFAM" id="SSF53639">
    <property type="entry name" value="AraD/HMP-PK domain-like"/>
    <property type="match status" value="1"/>
</dbReference>
<dbReference type="SMART" id="SM01007">
    <property type="entry name" value="Aldolase_II"/>
    <property type="match status" value="1"/>
</dbReference>
<evidence type="ECO:0000259" key="9">
    <source>
        <dbReference type="SMART" id="SM01007"/>
    </source>
</evidence>
<dbReference type="GO" id="GO:0019323">
    <property type="term" value="P:pentose catabolic process"/>
    <property type="evidence" value="ECO:0007669"/>
    <property type="project" value="TreeGrafter"/>
</dbReference>
<dbReference type="NCBIfam" id="NF009003">
    <property type="entry name" value="PRK12348.1"/>
    <property type="match status" value="1"/>
</dbReference>
<proteinExistence type="inferred from homology"/>
<keyword evidence="5" id="KW-0479">Metal-binding</keyword>
<evidence type="ECO:0000256" key="2">
    <source>
        <dbReference type="ARBA" id="ARBA00001947"/>
    </source>
</evidence>
<dbReference type="EC" id="5.1.3.4" evidence="4"/>
<reference evidence="10" key="1">
    <citation type="submission" date="2024-07" db="EMBL/GenBank/DDBJ databases">
        <title>Genome Analysis of a Potential Novel Vibrio Species Secreting pH- and Thermo-stable Alginate Lyase and its Application in Producing Alginate Oligosaccharides.</title>
        <authorList>
            <person name="Huang H."/>
            <person name="Bao K."/>
        </authorList>
    </citation>
    <scope>NUCLEOTIDE SEQUENCE</scope>
    <source>
        <strain evidence="10">HB236076</strain>
    </source>
</reference>
<feature type="domain" description="Class II aldolase/adducin N-terminal" evidence="9">
    <location>
        <begin position="7"/>
        <end position="197"/>
    </location>
</feature>
<evidence type="ECO:0000256" key="5">
    <source>
        <dbReference type="ARBA" id="ARBA00022723"/>
    </source>
</evidence>
<dbReference type="GO" id="GO:0016832">
    <property type="term" value="F:aldehyde-lyase activity"/>
    <property type="evidence" value="ECO:0007669"/>
    <property type="project" value="TreeGrafter"/>
</dbReference>
<dbReference type="NCBIfam" id="NF006047">
    <property type="entry name" value="PRK08193.1"/>
    <property type="match status" value="1"/>
</dbReference>
<name>A0AB39HFN4_9VIBR</name>